<keyword evidence="2 4" id="KW-0418">Kinase</keyword>
<evidence type="ECO:0000256" key="1">
    <source>
        <dbReference type="ARBA" id="ARBA00022679"/>
    </source>
</evidence>
<reference evidence="4" key="1">
    <citation type="submission" date="2020-02" db="EMBL/GenBank/DDBJ databases">
        <authorList>
            <person name="Meier V. D."/>
        </authorList>
    </citation>
    <scope>NUCLEOTIDE SEQUENCE</scope>
    <source>
        <strain evidence="4">AVDCRST_MAG77</strain>
    </source>
</reference>
<keyword evidence="1 4" id="KW-0808">Transferase</keyword>
<dbReference type="GO" id="GO:0033785">
    <property type="term" value="F:heptose 7-phosphate kinase activity"/>
    <property type="evidence" value="ECO:0007669"/>
    <property type="project" value="TreeGrafter"/>
</dbReference>
<dbReference type="GO" id="GO:0016773">
    <property type="term" value="F:phosphotransferase activity, alcohol group as acceptor"/>
    <property type="evidence" value="ECO:0007669"/>
    <property type="project" value="InterPro"/>
</dbReference>
<dbReference type="PANTHER" id="PTHR46969:SF1">
    <property type="entry name" value="BIFUNCTIONAL PROTEIN HLDE"/>
    <property type="match status" value="1"/>
</dbReference>
<name>A0A6J4ID40_9CHLR</name>
<dbReference type="AlphaFoldDB" id="A0A6J4ID40"/>
<dbReference type="InterPro" id="IPR002173">
    <property type="entry name" value="Carboh/pur_kinase_PfkB_CS"/>
</dbReference>
<dbReference type="Pfam" id="PF00294">
    <property type="entry name" value="PfkB"/>
    <property type="match status" value="1"/>
</dbReference>
<proteinExistence type="predicted"/>
<dbReference type="SUPFAM" id="SSF53613">
    <property type="entry name" value="Ribokinase-like"/>
    <property type="match status" value="1"/>
</dbReference>
<sequence length="332" mass="34311">MTDLQRLRGVVEGWRGRRIVVVGDLVADEHVVGRPLAIAREAPVLVLEHVQREVLPGGATNPAANARAMGAEVLVCGVVGDDAAGSALCEALKRRGVDTSGVVVDASRPTTTKTRIWAGGAQQQVQQMMLRLDRVERRPVGEQVTRALVEKVMEALEDADALMLSDYENGVIHPALIEASLGPALANGKTVTVDAHGDLFRFRGATLFTPNQPEAEATLGRRLGSRQELEAGGAELRERLGARAVLVTRGQEGMSLFQAGAGAVHVPAHTAPAADPTGAGDTVAAAFTLAVCAGASLEDAALLANVAASVVVARVGTAVASDADLLAALEGG</sequence>
<organism evidence="4">
    <name type="scientific">uncultured Chloroflexota bacterium</name>
    <dbReference type="NCBI Taxonomy" id="166587"/>
    <lineage>
        <taxon>Bacteria</taxon>
        <taxon>Bacillati</taxon>
        <taxon>Chloroflexota</taxon>
        <taxon>environmental samples</taxon>
    </lineage>
</organism>
<dbReference type="GO" id="GO:0033786">
    <property type="term" value="F:heptose-1-phosphate adenylyltransferase activity"/>
    <property type="evidence" value="ECO:0007669"/>
    <property type="project" value="TreeGrafter"/>
</dbReference>
<dbReference type="InterPro" id="IPR029056">
    <property type="entry name" value="Ribokinase-like"/>
</dbReference>
<accession>A0A6J4ID40</accession>
<evidence type="ECO:0000259" key="3">
    <source>
        <dbReference type="Pfam" id="PF00294"/>
    </source>
</evidence>
<dbReference type="PANTHER" id="PTHR46969">
    <property type="entry name" value="BIFUNCTIONAL PROTEIN HLDE"/>
    <property type="match status" value="1"/>
</dbReference>
<evidence type="ECO:0000256" key="2">
    <source>
        <dbReference type="ARBA" id="ARBA00022777"/>
    </source>
</evidence>
<dbReference type="GO" id="GO:0005829">
    <property type="term" value="C:cytosol"/>
    <property type="evidence" value="ECO:0007669"/>
    <property type="project" value="TreeGrafter"/>
</dbReference>
<dbReference type="PROSITE" id="PS00584">
    <property type="entry name" value="PFKB_KINASES_2"/>
    <property type="match status" value="1"/>
</dbReference>
<dbReference type="EMBL" id="CADCTC010000122">
    <property type="protein sequence ID" value="CAA9249121.1"/>
    <property type="molecule type" value="Genomic_DNA"/>
</dbReference>
<dbReference type="Gene3D" id="3.40.1190.20">
    <property type="match status" value="1"/>
</dbReference>
<dbReference type="EC" id="2.7.-.-" evidence="4"/>
<feature type="domain" description="Carbohydrate kinase PfkB" evidence="3">
    <location>
        <begin position="19"/>
        <end position="320"/>
    </location>
</feature>
<dbReference type="CDD" id="cd01172">
    <property type="entry name" value="RfaE_like"/>
    <property type="match status" value="1"/>
</dbReference>
<evidence type="ECO:0000313" key="4">
    <source>
        <dbReference type="EMBL" id="CAA9249121.1"/>
    </source>
</evidence>
<protein>
    <submittedName>
        <fullName evidence="4">ADP-heptose synthase / D-glycero-beta-D-manno-heptose 7-phosphate kinase</fullName>
        <ecNumber evidence="4">2.7.-.-</ecNumber>
    </submittedName>
</protein>
<gene>
    <name evidence="4" type="ORF">AVDCRST_MAG77-2075</name>
</gene>
<dbReference type="InterPro" id="IPR011913">
    <property type="entry name" value="RfaE_dom_I"/>
</dbReference>
<dbReference type="InterPro" id="IPR011611">
    <property type="entry name" value="PfkB_dom"/>
</dbReference>